<dbReference type="AlphaFoldDB" id="A0A160FP55"/>
<dbReference type="EMBL" id="CP014578">
    <property type="protein sequence ID" value="ANB74402.1"/>
    <property type="molecule type" value="Genomic_DNA"/>
</dbReference>
<evidence type="ECO:0000313" key="2">
    <source>
        <dbReference type="Proteomes" id="UP000076852"/>
    </source>
</evidence>
<keyword evidence="2" id="KW-1185">Reference proteome</keyword>
<gene>
    <name evidence="1" type="ORF">AYM40_20005</name>
</gene>
<reference evidence="1 2" key="1">
    <citation type="journal article" date="2016" name="Gene">
        <title>PacBio SMRT assembly of a complex multi-replicon genome reveals chlorocatechol degradative operon in a region of genome plasticity.</title>
        <authorList>
            <person name="Ricker N."/>
            <person name="Shen S.Y."/>
            <person name="Goordial J."/>
            <person name="Jin S."/>
            <person name="Fulthorpe R.R."/>
        </authorList>
    </citation>
    <scope>NUCLEOTIDE SEQUENCE [LARGE SCALE GENOMIC DNA]</scope>
    <source>
        <strain evidence="1 2">OLGA172</strain>
    </source>
</reference>
<dbReference type="STRING" id="1804984.AYM40_20005"/>
<organism evidence="1 2">
    <name type="scientific">Paraburkholderia phytofirmans OLGA172</name>
    <dbReference type="NCBI Taxonomy" id="1417228"/>
    <lineage>
        <taxon>Bacteria</taxon>
        <taxon>Pseudomonadati</taxon>
        <taxon>Pseudomonadota</taxon>
        <taxon>Betaproteobacteria</taxon>
        <taxon>Burkholderiales</taxon>
        <taxon>Burkholderiaceae</taxon>
        <taxon>Paraburkholderia</taxon>
    </lineage>
</organism>
<evidence type="ECO:0000313" key="1">
    <source>
        <dbReference type="EMBL" id="ANB74402.1"/>
    </source>
</evidence>
<name>A0A160FP55_9BURK</name>
<dbReference type="KEGG" id="buz:AYM40_20005"/>
<sequence length="96" mass="10559">MPSAQPARFARRHLHSVRADPATLTRAFAAPLVEPGGAASLLAVSVETGVAMPIASRRVQPFNRSTRLARRRPMRTMPAARVYLLHVCSNHPSRHE</sequence>
<proteinExistence type="predicted"/>
<accession>A0A160FP55</accession>
<dbReference type="Proteomes" id="UP000076852">
    <property type="component" value="Chromosome 1"/>
</dbReference>
<protein>
    <submittedName>
        <fullName evidence="1">Uncharacterized protein</fullName>
    </submittedName>
</protein>